<dbReference type="SUPFAM" id="SSF56731">
    <property type="entry name" value="DNA primase core"/>
    <property type="match status" value="1"/>
</dbReference>
<evidence type="ECO:0000313" key="1">
    <source>
        <dbReference type="EMBL" id="KKN17105.1"/>
    </source>
</evidence>
<dbReference type="EMBL" id="LAZR01003556">
    <property type="protein sequence ID" value="KKN17105.1"/>
    <property type="molecule type" value="Genomic_DNA"/>
</dbReference>
<dbReference type="InterPro" id="IPR036977">
    <property type="entry name" value="DNA_primase_Znf_CHC2"/>
</dbReference>
<protein>
    <recommendedName>
        <fullName evidence="2">Zinc finger CHC2-type domain-containing protein</fullName>
    </recommendedName>
</protein>
<dbReference type="Pfam" id="PF13155">
    <property type="entry name" value="Toprim_2"/>
    <property type="match status" value="1"/>
</dbReference>
<sequence>MEILSLLDTHLGSHQTQPRGEILYTCPFCHHHKKKLAINITNGKWHCWVCSAAGRSLFSLFKKMQAPKSALKELSRLLNTRMPVVTAEKEPILDLVLPPDFQPLWVSQRDLEYRHALAYVKRRGTTMADIMKYQLGFCMRGEYAGRIIIPSYDADGKLNFFVGRSYDLESTFPYKNPPVSKNIVGFESLVSWEFPIVICEGPMDAMAIRRNAIPLFGSTLQSTLRDKIISAKLSEVILALDADALQQTYKIAYDLIKQGLNVYIIEMHDKDPSELGFDFMATEIRNQRDRVSFNDVIKRRIALA</sequence>
<name>A0A0F9NC82_9ZZZZ</name>
<dbReference type="Gene3D" id="3.90.580.10">
    <property type="entry name" value="Zinc finger, CHC2-type domain"/>
    <property type="match status" value="1"/>
</dbReference>
<dbReference type="GO" id="GO:0008270">
    <property type="term" value="F:zinc ion binding"/>
    <property type="evidence" value="ECO:0007669"/>
    <property type="project" value="InterPro"/>
</dbReference>
<comment type="caution">
    <text evidence="1">The sequence shown here is derived from an EMBL/GenBank/DDBJ whole genome shotgun (WGS) entry which is preliminary data.</text>
</comment>
<dbReference type="AlphaFoldDB" id="A0A0F9NC82"/>
<dbReference type="GO" id="GO:0005737">
    <property type="term" value="C:cytoplasm"/>
    <property type="evidence" value="ECO:0007669"/>
    <property type="project" value="TreeGrafter"/>
</dbReference>
<dbReference type="GO" id="GO:0003677">
    <property type="term" value="F:DNA binding"/>
    <property type="evidence" value="ECO:0007669"/>
    <property type="project" value="InterPro"/>
</dbReference>
<gene>
    <name evidence="1" type="ORF">LCGC14_0969180</name>
</gene>
<organism evidence="1">
    <name type="scientific">marine sediment metagenome</name>
    <dbReference type="NCBI Taxonomy" id="412755"/>
    <lineage>
        <taxon>unclassified sequences</taxon>
        <taxon>metagenomes</taxon>
        <taxon>ecological metagenomes</taxon>
    </lineage>
</organism>
<dbReference type="PANTHER" id="PTHR30313">
    <property type="entry name" value="DNA PRIMASE"/>
    <property type="match status" value="1"/>
</dbReference>
<accession>A0A0F9NC82</accession>
<evidence type="ECO:0008006" key="2">
    <source>
        <dbReference type="Google" id="ProtNLM"/>
    </source>
</evidence>
<dbReference type="InterPro" id="IPR050219">
    <property type="entry name" value="DnaG_primase"/>
</dbReference>
<dbReference type="Gene3D" id="3.40.1360.10">
    <property type="match status" value="1"/>
</dbReference>
<dbReference type="SUPFAM" id="SSF57783">
    <property type="entry name" value="Zinc beta-ribbon"/>
    <property type="match status" value="1"/>
</dbReference>
<proteinExistence type="predicted"/>
<reference evidence="1" key="1">
    <citation type="journal article" date="2015" name="Nature">
        <title>Complex archaea that bridge the gap between prokaryotes and eukaryotes.</title>
        <authorList>
            <person name="Spang A."/>
            <person name="Saw J.H."/>
            <person name="Jorgensen S.L."/>
            <person name="Zaremba-Niedzwiedzka K."/>
            <person name="Martijn J."/>
            <person name="Lind A.E."/>
            <person name="van Eijk R."/>
            <person name="Schleper C."/>
            <person name="Guy L."/>
            <person name="Ettema T.J."/>
        </authorList>
    </citation>
    <scope>NUCLEOTIDE SEQUENCE</scope>
</reference>
<dbReference type="GO" id="GO:0006269">
    <property type="term" value="P:DNA replication, synthesis of primer"/>
    <property type="evidence" value="ECO:0007669"/>
    <property type="project" value="TreeGrafter"/>
</dbReference>
<dbReference type="PANTHER" id="PTHR30313:SF2">
    <property type="entry name" value="DNA PRIMASE"/>
    <property type="match status" value="1"/>
</dbReference>